<feature type="domain" description="CSC1/OSCA1-like N-terminal transmembrane" evidence="2">
    <location>
        <begin position="1"/>
        <end position="122"/>
    </location>
</feature>
<sequence>MYTPRSRLRRNAPPPMPNSLFGWIIPVLRYPQNDMLERVGLDAVMLLKFFKMSILLFASCSAFGITILLPINYTNAIDSKHDSLPFSAALTKLSIPEGSKVFAAHSVFTWLFSLLTFYFLYRTYEQYIYLRWTYLIGVSKSVGGRSVMVTAIPEKLRSNAALQEFFEKLNVGAVETAHICPHLQELPRILEKRAEYLRKLEDAYVRYIGNPCKLEGLDPDLLVDTTWDAEGSAENVKLIEKLKRPSTKTGFFGLFGRRVDMIEHYHKLMKNYDFLVSKARSLNYPPTTVGFVTFVNQNSA</sequence>
<keyword evidence="1" id="KW-0472">Membrane</keyword>
<dbReference type="PANTHER" id="PTHR13018:SF5">
    <property type="entry name" value="RE44586P"/>
    <property type="match status" value="1"/>
</dbReference>
<dbReference type="EMBL" id="JASJQH010001447">
    <property type="protein sequence ID" value="KAK9761310.1"/>
    <property type="molecule type" value="Genomic_DNA"/>
</dbReference>
<evidence type="ECO:0000259" key="3">
    <source>
        <dbReference type="Pfam" id="PF14703"/>
    </source>
</evidence>
<dbReference type="InterPro" id="IPR045122">
    <property type="entry name" value="Csc1-like"/>
</dbReference>
<feature type="domain" description="CSC1/OSCA1-like cytosolic" evidence="3">
    <location>
        <begin position="145"/>
        <end position="300"/>
    </location>
</feature>
<evidence type="ECO:0000256" key="1">
    <source>
        <dbReference type="SAM" id="Phobius"/>
    </source>
</evidence>
<evidence type="ECO:0000259" key="2">
    <source>
        <dbReference type="Pfam" id="PF13967"/>
    </source>
</evidence>
<feature type="non-terminal residue" evidence="4">
    <location>
        <position position="300"/>
    </location>
</feature>
<dbReference type="InterPro" id="IPR032880">
    <property type="entry name" value="CSC1/OSCA1-like_N"/>
</dbReference>
<keyword evidence="1" id="KW-1133">Transmembrane helix</keyword>
<gene>
    <name evidence="4" type="ORF">K7432_013889</name>
</gene>
<dbReference type="Pfam" id="PF13967">
    <property type="entry name" value="RSN1_TM"/>
    <property type="match status" value="1"/>
</dbReference>
<evidence type="ECO:0000313" key="4">
    <source>
        <dbReference type="EMBL" id="KAK9761310.1"/>
    </source>
</evidence>
<accession>A0ABR2WIH1</accession>
<evidence type="ECO:0008006" key="6">
    <source>
        <dbReference type="Google" id="ProtNLM"/>
    </source>
</evidence>
<reference evidence="4 5" key="1">
    <citation type="submission" date="2023-04" db="EMBL/GenBank/DDBJ databases">
        <title>Genome of Basidiobolus ranarum AG-B5.</title>
        <authorList>
            <person name="Stajich J.E."/>
            <person name="Carter-House D."/>
            <person name="Gryganskyi A."/>
        </authorList>
    </citation>
    <scope>NUCLEOTIDE SEQUENCE [LARGE SCALE GENOMIC DNA]</scope>
    <source>
        <strain evidence="4 5">AG-B5</strain>
    </source>
</reference>
<keyword evidence="1" id="KW-0812">Transmembrane</keyword>
<dbReference type="InterPro" id="IPR027815">
    <property type="entry name" value="CSC1/OSCA1-like_cyt"/>
</dbReference>
<dbReference type="Proteomes" id="UP001479436">
    <property type="component" value="Unassembled WGS sequence"/>
</dbReference>
<protein>
    <recommendedName>
        <fullName evidence="6">CSC1/OSCA1-like N-terminal transmembrane domain-containing protein</fullName>
    </recommendedName>
</protein>
<comment type="caution">
    <text evidence="4">The sequence shown here is derived from an EMBL/GenBank/DDBJ whole genome shotgun (WGS) entry which is preliminary data.</text>
</comment>
<name>A0ABR2WIH1_9FUNG</name>
<dbReference type="Pfam" id="PF14703">
    <property type="entry name" value="PHM7_cyt"/>
    <property type="match status" value="1"/>
</dbReference>
<proteinExistence type="predicted"/>
<dbReference type="PANTHER" id="PTHR13018">
    <property type="entry name" value="PROBABLE MEMBRANE PROTEIN DUF221-RELATED"/>
    <property type="match status" value="1"/>
</dbReference>
<organism evidence="4 5">
    <name type="scientific">Basidiobolus ranarum</name>
    <dbReference type="NCBI Taxonomy" id="34480"/>
    <lineage>
        <taxon>Eukaryota</taxon>
        <taxon>Fungi</taxon>
        <taxon>Fungi incertae sedis</taxon>
        <taxon>Zoopagomycota</taxon>
        <taxon>Entomophthoromycotina</taxon>
        <taxon>Basidiobolomycetes</taxon>
        <taxon>Basidiobolales</taxon>
        <taxon>Basidiobolaceae</taxon>
        <taxon>Basidiobolus</taxon>
    </lineage>
</organism>
<keyword evidence="5" id="KW-1185">Reference proteome</keyword>
<evidence type="ECO:0000313" key="5">
    <source>
        <dbReference type="Proteomes" id="UP001479436"/>
    </source>
</evidence>
<feature type="transmembrane region" description="Helical" evidence="1">
    <location>
        <begin position="54"/>
        <end position="73"/>
    </location>
</feature>
<feature type="transmembrane region" description="Helical" evidence="1">
    <location>
        <begin position="102"/>
        <end position="121"/>
    </location>
</feature>